<evidence type="ECO:0000259" key="7">
    <source>
        <dbReference type="PROSITE" id="PS51194"/>
    </source>
</evidence>
<dbReference type="InterPro" id="IPR038718">
    <property type="entry name" value="SNF2-like_sf"/>
</dbReference>
<dbReference type="OMA" id="ISAMHIN"/>
<evidence type="ECO:0000256" key="2">
    <source>
        <dbReference type="ARBA" id="ARBA00022801"/>
    </source>
</evidence>
<dbReference type="GO" id="GO:0005524">
    <property type="term" value="F:ATP binding"/>
    <property type="evidence" value="ECO:0007669"/>
    <property type="project" value="InterPro"/>
</dbReference>
<feature type="region of interest" description="Disordered" evidence="5">
    <location>
        <begin position="298"/>
        <end position="355"/>
    </location>
</feature>
<gene>
    <name evidence="8" type="primary">FGENESH: predicted gene_13.32</name>
    <name evidence="9" type="ORF">AAT19DRAFT_10474</name>
    <name evidence="8" type="ORF">BN2166_0062020</name>
</gene>
<dbReference type="Gene3D" id="3.40.50.10810">
    <property type="entry name" value="Tandem AAA-ATPase domain"/>
    <property type="match status" value="1"/>
</dbReference>
<dbReference type="Pfam" id="PF00176">
    <property type="entry name" value="SNF2-rel_dom"/>
    <property type="match status" value="1"/>
</dbReference>
<keyword evidence="4" id="KW-0479">Metal-binding</keyword>
<evidence type="ECO:0000313" key="11">
    <source>
        <dbReference type="Proteomes" id="UP000239560"/>
    </source>
</evidence>
<evidence type="ECO:0000256" key="3">
    <source>
        <dbReference type="ARBA" id="ARBA00022840"/>
    </source>
</evidence>
<sequence length="1859" mass="206313">MERGAVRLGGDEGVKNEVTHIFREPIIAAIKDHAKRKGGPAADDDDDVEIVSAGKKRAASPGADGPARKKANKPLVTSFLVLKLNLTFPPLDGEEEGIAAALVSTKTPAGEPIALTDIVFQQARDNAKAPHRIYLRHAETNAALVEVDPLDPASLSAPGWISMIAPPPLTKSGKPFKRAYNAKKAPQNQPRPVVTTGAGGLLDALALFSQPHLGDEGVDVTSKLGIELVQGDSTRVLFHLYLDVSIRPALFYTSAYSRSKRILVDRLIPESDPLQVNDDAPREANIDYFYACLRRAPRTDKGSPVASGAATPAPPAETDEERVARLRREAKGKQRAVEPDEAQANDLVEDGEGNGREDEMFHPPGLTVQLMPFQARTVRWMLRREGKKIAPLAPLIAEDFDGEQEDVEMDEVDGDEDFELAATSKGKGKAKEVEKPAAKKGKGKGKKAVSPASDASEHPIPVLEDLDEATVKEMKRGPLWRKVTLRTLPDQSGEVQEKEVWLNRVSMRFTELDPVDQPGFSGTATPVVKEEAEDDGLALPEMEVDGDEEKPERTVSSKKVVGGAEGHGLLAEEVGLGKTVEALSLILLHSDPKRRKLPSYYNPISDSDVRPSGLTLIIAPTAIVGQWESEIARLTPGLRVLRYQGIMSLNKAWDAAYVVRKFDLVLTTFDVLRKEVAFARKPVQRGLRNKREIRYRRSILVEIDFLRVMMDEAQMLGDAVGPTSETASLVSRRYSWAVTSTPLRDKIADLRPLLTFLRVEPIASGTASLQRLLDEAESFRRLWNEIGERTLKSQVQHELVLPAQHRYIVPVDFNAIERFHYEERYRAALRAVGLTEDGQPYRTPGEEDVSWEPDKGELLRALTLLRQLCTHPALGQANKQALGGRVLKTVEEVYAAMKQAAVHEIQSAQRALLDARVRRGQLLMWDEEVETRFDTALELYKSAIAEIDPIIDEVTKEIHDAWAARKADANRDSPVDVRDKGVAGALELGFRSVEGADETELMSDRERAASTRIGALRNRLRDLLFVKHAALFFSGHAYFNSKREEKEKAAYAAAEQLRQLMTGPFEAAVERAQAILKGQLDARDAEGELDISDFELQFSKTKHGLMARETFEAVATTTDLLNGYAELIFQYREMIVQMLLAQVSIAGEDATGEEYEERAVLQERLTVYLEAYTVLLGEWSYGITGTRSALGDQYKAEAAWYLYDQEIIGEPKAPPPKGVEDDVIEDYGDALGEAVGAIAGPSRQRGRNAADEEEDEDEGNAEQAAAEEAEEQQEPEEEEEANAGKGKGKAPRKKKKPGPKSRFQQKRSANKKKRSYKEFLAPTIETGHSAEQVLRYQLLVERLESKGENNEFAEVTPIRQLIKALKEASERSESDREITILDRERARLQKSLPPLEKVADRLRAELSDFTTAYNARLTYFANLQQISDDVRDPDMGSKKWRGLLVEIELLRQDELELKASIESKLARRRYLENLNNPDAREDEETTCPICAESFSQGVLTDCGHLTCAACFRRWHSVSRNCAMCKQPLPAGSYQTVSYRAKPAAAQEEADAPLGKDQYIDSHGVTQSFDTIPPKLNEIDEFSREKILEIQTASPLSSKSDFVVKHVKFLRRRDPYAKVVIFSAWQEALSLLMEAFTRNGIKFVRLEGAVGKGKKEGVVATFQNDPDVAAFFLHTRSQSAGLNLTAARYVFLIEPLLHPSLELQAVARVHRITQTRDTFVFQYAITDSVDRRVADLRARQGTSLFIAEQGQDQEKESRLVQQKDRPSAEARKAAKTDELIDDEEDLARCILSPDHYLSLQRALLPARLRQNLPPIPAEPMVHAEGSGAQPAAMAGIAAAARAAVEEEEDRMDVEAGPSGP</sequence>
<dbReference type="SUPFAM" id="SSF52540">
    <property type="entry name" value="P-loop containing nucleoside triphosphate hydrolases"/>
    <property type="match status" value="2"/>
</dbReference>
<feature type="compositionally biased region" description="Acidic residues" evidence="5">
    <location>
        <begin position="339"/>
        <end position="352"/>
    </location>
</feature>
<feature type="domain" description="Helicase C-terminal" evidence="7">
    <location>
        <begin position="1601"/>
        <end position="1757"/>
    </location>
</feature>
<evidence type="ECO:0000256" key="4">
    <source>
        <dbReference type="PROSITE-ProRule" id="PRU00175"/>
    </source>
</evidence>
<dbReference type="InterPro" id="IPR059033">
    <property type="entry name" value="C144_05_dom"/>
</dbReference>
<dbReference type="SMART" id="SM00184">
    <property type="entry name" value="RING"/>
    <property type="match status" value="1"/>
</dbReference>
<dbReference type="InterPro" id="IPR027417">
    <property type="entry name" value="P-loop_NTPase"/>
</dbReference>
<feature type="compositionally biased region" description="Low complexity" evidence="5">
    <location>
        <begin position="302"/>
        <end position="311"/>
    </location>
</feature>
<dbReference type="Proteomes" id="UP000239560">
    <property type="component" value="Unassembled WGS sequence"/>
</dbReference>
<dbReference type="InterPro" id="IPR013083">
    <property type="entry name" value="Znf_RING/FYVE/PHD"/>
</dbReference>
<dbReference type="Gene3D" id="3.30.40.10">
    <property type="entry name" value="Zinc/RING finger domain, C3HC4 (zinc finger)"/>
    <property type="match status" value="1"/>
</dbReference>
<dbReference type="STRING" id="5286.A0A0K3CT12"/>
<evidence type="ECO:0000256" key="5">
    <source>
        <dbReference type="SAM" id="MobiDB-lite"/>
    </source>
</evidence>
<evidence type="ECO:0000313" key="8">
    <source>
        <dbReference type="EMBL" id="CTR10341.1"/>
    </source>
</evidence>
<feature type="compositionally biased region" description="Basic residues" evidence="5">
    <location>
        <begin position="1286"/>
        <end position="1315"/>
    </location>
</feature>
<accession>A0A0K3CT12</accession>
<evidence type="ECO:0000313" key="9">
    <source>
        <dbReference type="EMBL" id="PRQ70934.1"/>
    </source>
</evidence>
<dbReference type="Pfam" id="PF00271">
    <property type="entry name" value="Helicase_C"/>
    <property type="match status" value="1"/>
</dbReference>
<dbReference type="CDD" id="cd18793">
    <property type="entry name" value="SF2_C_SNF"/>
    <property type="match status" value="1"/>
</dbReference>
<dbReference type="Pfam" id="PF13920">
    <property type="entry name" value="zf-C3HC4_3"/>
    <property type="match status" value="1"/>
</dbReference>
<dbReference type="EMBL" id="CWKI01000013">
    <property type="protein sequence ID" value="CTR10341.1"/>
    <property type="molecule type" value="Genomic_DNA"/>
</dbReference>
<keyword evidence="4" id="KW-0862">Zinc</keyword>
<feature type="compositionally biased region" description="Basic residues" evidence="5">
    <location>
        <begin position="438"/>
        <end position="447"/>
    </location>
</feature>
<dbReference type="InterPro" id="IPR001841">
    <property type="entry name" value="Znf_RING"/>
</dbReference>
<dbReference type="PROSITE" id="PS50089">
    <property type="entry name" value="ZF_RING_2"/>
    <property type="match status" value="1"/>
</dbReference>
<evidence type="ECO:0000259" key="6">
    <source>
        <dbReference type="PROSITE" id="PS50089"/>
    </source>
</evidence>
<dbReference type="GO" id="GO:0006974">
    <property type="term" value="P:DNA damage response"/>
    <property type="evidence" value="ECO:0007669"/>
    <property type="project" value="TreeGrafter"/>
</dbReference>
<dbReference type="Pfam" id="PF26021">
    <property type="entry name" value="Ferritin_C144_05"/>
    <property type="match status" value="1"/>
</dbReference>
<keyword evidence="4" id="KW-0863">Zinc-finger</keyword>
<dbReference type="GO" id="GO:0016787">
    <property type="term" value="F:hydrolase activity"/>
    <property type="evidence" value="ECO:0007669"/>
    <property type="project" value="UniProtKB-KW"/>
</dbReference>
<dbReference type="SMART" id="SM00490">
    <property type="entry name" value="HELICc"/>
    <property type="match status" value="1"/>
</dbReference>
<dbReference type="InterPro" id="IPR000330">
    <property type="entry name" value="SNF2_N"/>
</dbReference>
<dbReference type="InterPro" id="IPR049730">
    <property type="entry name" value="SNF2/RAD54-like_C"/>
</dbReference>
<dbReference type="GO" id="GO:0008270">
    <property type="term" value="F:zinc ion binding"/>
    <property type="evidence" value="ECO:0007669"/>
    <property type="project" value="UniProtKB-KW"/>
</dbReference>
<feature type="region of interest" description="Disordered" evidence="5">
    <location>
        <begin position="1234"/>
        <end position="1315"/>
    </location>
</feature>
<dbReference type="Proteomes" id="UP000199069">
    <property type="component" value="Unassembled WGS sequence"/>
</dbReference>
<feature type="compositionally biased region" description="Acidic residues" evidence="5">
    <location>
        <begin position="1251"/>
        <end position="1281"/>
    </location>
</feature>
<dbReference type="PANTHER" id="PTHR45865:SF1">
    <property type="entry name" value="E3 UBIQUITIN-PROTEIN LIGASE SHPRH"/>
    <property type="match status" value="1"/>
</dbReference>
<dbReference type="GO" id="GO:0061630">
    <property type="term" value="F:ubiquitin protein ligase activity"/>
    <property type="evidence" value="ECO:0007669"/>
    <property type="project" value="TreeGrafter"/>
</dbReference>
<evidence type="ECO:0000313" key="10">
    <source>
        <dbReference type="Proteomes" id="UP000199069"/>
    </source>
</evidence>
<organism evidence="8 10">
    <name type="scientific">Rhodotorula toruloides</name>
    <name type="common">Yeast</name>
    <name type="synonym">Rhodosporidium toruloides</name>
    <dbReference type="NCBI Taxonomy" id="5286"/>
    <lineage>
        <taxon>Eukaryota</taxon>
        <taxon>Fungi</taxon>
        <taxon>Dikarya</taxon>
        <taxon>Basidiomycota</taxon>
        <taxon>Pucciniomycotina</taxon>
        <taxon>Microbotryomycetes</taxon>
        <taxon>Sporidiobolales</taxon>
        <taxon>Sporidiobolaceae</taxon>
        <taxon>Rhodotorula</taxon>
    </lineage>
</organism>
<dbReference type="EMBL" id="LCTV02000013">
    <property type="protein sequence ID" value="PRQ70934.1"/>
    <property type="molecule type" value="Genomic_DNA"/>
</dbReference>
<feature type="region of interest" description="Disordered" evidence="5">
    <location>
        <begin position="1747"/>
        <end position="1775"/>
    </location>
</feature>
<evidence type="ECO:0000256" key="1">
    <source>
        <dbReference type="ARBA" id="ARBA00022741"/>
    </source>
</evidence>
<proteinExistence type="predicted"/>
<feature type="domain" description="RING-type" evidence="6">
    <location>
        <begin position="1487"/>
        <end position="1525"/>
    </location>
</feature>
<dbReference type="GO" id="GO:0000209">
    <property type="term" value="P:protein polyubiquitination"/>
    <property type="evidence" value="ECO:0007669"/>
    <property type="project" value="TreeGrafter"/>
</dbReference>
<keyword evidence="3" id="KW-0067">ATP-binding</keyword>
<dbReference type="SMART" id="SM00487">
    <property type="entry name" value="DEXDc"/>
    <property type="match status" value="1"/>
</dbReference>
<keyword evidence="10" id="KW-1185">Reference proteome</keyword>
<feature type="region of interest" description="Disordered" evidence="5">
    <location>
        <begin position="423"/>
        <end position="458"/>
    </location>
</feature>
<keyword evidence="2" id="KW-0378">Hydrolase</keyword>
<keyword evidence="1" id="KW-0547">Nucleotide-binding</keyword>
<dbReference type="InterPro" id="IPR001650">
    <property type="entry name" value="Helicase_C-like"/>
</dbReference>
<feature type="compositionally biased region" description="Basic and acidic residues" evidence="5">
    <location>
        <begin position="1751"/>
        <end position="1775"/>
    </location>
</feature>
<dbReference type="GO" id="GO:0005634">
    <property type="term" value="C:nucleus"/>
    <property type="evidence" value="ECO:0007669"/>
    <property type="project" value="TreeGrafter"/>
</dbReference>
<dbReference type="OrthoDB" id="5330228at2759"/>
<reference evidence="9 11" key="2">
    <citation type="journal article" date="2018" name="Elife">
        <title>Functional genomics of lipid metabolism in the oleaginous yeast Rhodosporidium toruloides.</title>
        <authorList>
            <person name="Coradetti S.T."/>
            <person name="Pinel D."/>
            <person name="Geiselman G."/>
            <person name="Ito M."/>
            <person name="Mondo S."/>
            <person name="Reilly M.C."/>
            <person name="Cheng Y.F."/>
            <person name="Bauer S."/>
            <person name="Grigoriev I."/>
            <person name="Gladden J.M."/>
            <person name="Simmons B.A."/>
            <person name="Brem R."/>
            <person name="Arkin A.P."/>
            <person name="Skerker J.M."/>
        </authorList>
    </citation>
    <scope>NUCLEOTIDE SEQUENCE [LARGE SCALE GENOMIC DNA]</scope>
    <source>
        <strain evidence="9 11">NBRC 0880</strain>
    </source>
</reference>
<dbReference type="InterPro" id="IPR024064">
    <property type="entry name" value="FdhE-like_sf"/>
</dbReference>
<feature type="compositionally biased region" description="Basic and acidic residues" evidence="5">
    <location>
        <begin position="321"/>
        <end position="338"/>
    </location>
</feature>
<dbReference type="PANTHER" id="PTHR45865">
    <property type="entry name" value="E3 UBIQUITIN-PROTEIN LIGASE SHPRH FAMILY MEMBER"/>
    <property type="match status" value="1"/>
</dbReference>
<name>A0A0K3CT12_RHOTO</name>
<dbReference type="InterPro" id="IPR052583">
    <property type="entry name" value="ATP-helicase/E3_Ub-Ligase"/>
</dbReference>
<protein>
    <submittedName>
        <fullName evidence="8 9">Proteophosphoglycan 5</fullName>
    </submittedName>
</protein>
<dbReference type="SUPFAM" id="SSF144020">
    <property type="entry name" value="FdhE-like"/>
    <property type="match status" value="1"/>
</dbReference>
<dbReference type="SUPFAM" id="SSF57850">
    <property type="entry name" value="RING/U-box"/>
    <property type="match status" value="1"/>
</dbReference>
<dbReference type="InterPro" id="IPR014001">
    <property type="entry name" value="Helicase_ATP-bd"/>
</dbReference>
<dbReference type="PROSITE" id="PS51194">
    <property type="entry name" value="HELICASE_CTER"/>
    <property type="match status" value="1"/>
</dbReference>
<reference evidence="8 10" key="1">
    <citation type="submission" date="2015-07" db="EMBL/GenBank/DDBJ databases">
        <authorList>
            <person name="Cajimat M.N.B."/>
            <person name="Milazzo M.L."/>
            <person name="Fulhorst C.F."/>
        </authorList>
    </citation>
    <scope>NUCLEOTIDE SEQUENCE [LARGE SCALE GENOMIC DNA]</scope>
    <source>
        <strain evidence="8">Single colony</strain>
    </source>
</reference>
<dbReference type="Gene3D" id="3.40.50.300">
    <property type="entry name" value="P-loop containing nucleotide triphosphate hydrolases"/>
    <property type="match status" value="1"/>
</dbReference>